<accession>A0A0C4YSJ0</accession>
<dbReference type="OrthoDB" id="9789677at2"/>
<dbReference type="EMBL" id="CP010537">
    <property type="protein sequence ID" value="AJG23586.1"/>
    <property type="molecule type" value="Genomic_DNA"/>
</dbReference>
<keyword evidence="3 5" id="KW-1133">Transmembrane helix</keyword>
<evidence type="ECO:0000256" key="2">
    <source>
        <dbReference type="ARBA" id="ARBA00022692"/>
    </source>
</evidence>
<evidence type="ECO:0000313" key="7">
    <source>
        <dbReference type="Proteomes" id="UP000031843"/>
    </source>
</evidence>
<feature type="transmembrane region" description="Helical" evidence="5">
    <location>
        <begin position="206"/>
        <end position="227"/>
    </location>
</feature>
<reference evidence="6 7" key="1">
    <citation type="journal article" date="2015" name="Genome Announc.">
        <title>Complete Genome Sequence of Cupriavidus basilensis 4G11, Isolated from the Oak Ridge Field Research Center Site.</title>
        <authorList>
            <person name="Ray J."/>
            <person name="Waters R.J."/>
            <person name="Skerker J.M."/>
            <person name="Kuehl J.V."/>
            <person name="Price M.N."/>
            <person name="Huang J."/>
            <person name="Chakraborty R."/>
            <person name="Arkin A.P."/>
            <person name="Deutschbauer A."/>
        </authorList>
    </citation>
    <scope>NUCLEOTIDE SEQUENCE [LARGE SCALE GENOMIC DNA]</scope>
    <source>
        <strain evidence="6">4G11</strain>
    </source>
</reference>
<dbReference type="KEGG" id="cbw:RR42_s1998"/>
<evidence type="ECO:0000256" key="3">
    <source>
        <dbReference type="ARBA" id="ARBA00022989"/>
    </source>
</evidence>
<dbReference type="Pfam" id="PF01988">
    <property type="entry name" value="VIT1"/>
    <property type="match status" value="1"/>
</dbReference>
<keyword evidence="2 5" id="KW-0812">Transmembrane</keyword>
<dbReference type="STRING" id="68895.RR42_s1998"/>
<name>A0A0C4YSJ0_9BURK</name>
<dbReference type="CDD" id="cd02432">
    <property type="entry name" value="Nodulin-21_like_1"/>
    <property type="match status" value="1"/>
</dbReference>
<dbReference type="PANTHER" id="PTHR31851">
    <property type="entry name" value="FE(2+)/MN(2+) TRANSPORTER PCL1"/>
    <property type="match status" value="1"/>
</dbReference>
<protein>
    <submittedName>
        <fullName evidence="6">Nodulin 21-related protein</fullName>
    </submittedName>
</protein>
<dbReference type="GO" id="GO:0030026">
    <property type="term" value="P:intracellular manganese ion homeostasis"/>
    <property type="evidence" value="ECO:0007669"/>
    <property type="project" value="InterPro"/>
</dbReference>
<sequence>MPRRHKEQHRVEAIGWLRAAVLGANDGIVSTASLVIGVASAHTAHANIVLTAAAGLVAGAMSMATGEYVSVSSQADTEAAALFQEQAELDADFPREQQELTAIYMHRGLDLSLARQVAEKLMAHDALGTHARDELGLSTATAARPLHAALASASSFSVGAALPATVAALAPESAVIPCIVISALISLAALGGLAAKTGGARVGPGVIRVVFWSALAMAVSSGIGLLFGRTG</sequence>
<dbReference type="RefSeq" id="WP_043355485.1">
    <property type="nucleotide sequence ID" value="NZ_CP010537.1"/>
</dbReference>
<dbReference type="Proteomes" id="UP000031843">
    <property type="component" value="Chromosome secondary"/>
</dbReference>
<keyword evidence="4 5" id="KW-0472">Membrane</keyword>
<evidence type="ECO:0000256" key="4">
    <source>
        <dbReference type="ARBA" id="ARBA00023136"/>
    </source>
</evidence>
<gene>
    <name evidence="6" type="ORF">RR42_s1998</name>
</gene>
<comment type="subcellular location">
    <subcellularLocation>
        <location evidence="1">Endomembrane system</location>
        <topology evidence="1">Multi-pass membrane protein</topology>
    </subcellularLocation>
</comment>
<evidence type="ECO:0000256" key="1">
    <source>
        <dbReference type="ARBA" id="ARBA00004127"/>
    </source>
</evidence>
<dbReference type="GO" id="GO:0012505">
    <property type="term" value="C:endomembrane system"/>
    <property type="evidence" value="ECO:0007669"/>
    <property type="project" value="UniProtKB-SubCell"/>
</dbReference>
<feature type="transmembrane region" description="Helical" evidence="5">
    <location>
        <begin position="174"/>
        <end position="194"/>
    </location>
</feature>
<dbReference type="InterPro" id="IPR008217">
    <property type="entry name" value="Ccc1_fam"/>
</dbReference>
<evidence type="ECO:0000256" key="5">
    <source>
        <dbReference type="SAM" id="Phobius"/>
    </source>
</evidence>
<keyword evidence="7" id="KW-1185">Reference proteome</keyword>
<evidence type="ECO:0000313" key="6">
    <source>
        <dbReference type="EMBL" id="AJG23586.1"/>
    </source>
</evidence>
<proteinExistence type="predicted"/>
<organism evidence="6 7">
    <name type="scientific">Cupriavidus basilensis</name>
    <dbReference type="NCBI Taxonomy" id="68895"/>
    <lineage>
        <taxon>Bacteria</taxon>
        <taxon>Pseudomonadati</taxon>
        <taxon>Pseudomonadota</taxon>
        <taxon>Betaproteobacteria</taxon>
        <taxon>Burkholderiales</taxon>
        <taxon>Burkholderiaceae</taxon>
        <taxon>Cupriavidus</taxon>
    </lineage>
</organism>
<dbReference type="GO" id="GO:0005384">
    <property type="term" value="F:manganese ion transmembrane transporter activity"/>
    <property type="evidence" value="ECO:0007669"/>
    <property type="project" value="InterPro"/>
</dbReference>
<dbReference type="AlphaFoldDB" id="A0A0C4YSJ0"/>